<gene>
    <name evidence="4" type="ORF">E1B28_007616</name>
</gene>
<accession>A0A9P7S1Z7</accession>
<evidence type="ECO:0000256" key="2">
    <source>
        <dbReference type="SAM" id="MobiDB-lite"/>
    </source>
</evidence>
<dbReference type="GeneID" id="66076692"/>
<evidence type="ECO:0000259" key="3">
    <source>
        <dbReference type="PROSITE" id="PS51083"/>
    </source>
</evidence>
<evidence type="ECO:0000313" key="4">
    <source>
        <dbReference type="EMBL" id="KAG7093986.1"/>
    </source>
</evidence>
<dbReference type="Gene3D" id="3.30.60.190">
    <property type="match status" value="1"/>
</dbReference>
<dbReference type="OrthoDB" id="18412at2759"/>
<keyword evidence="1" id="KW-0862">Zinc</keyword>
<dbReference type="AlphaFoldDB" id="A0A9P7S1Z7"/>
<dbReference type="EMBL" id="CM032184">
    <property type="protein sequence ID" value="KAG7093986.1"/>
    <property type="molecule type" value="Genomic_DNA"/>
</dbReference>
<dbReference type="CDD" id="cd23024">
    <property type="entry name" value="zf-HIT_ZNHIT2-3"/>
    <property type="match status" value="1"/>
</dbReference>
<dbReference type="InterPro" id="IPR039646">
    <property type="entry name" value="ZNHIT2"/>
</dbReference>
<dbReference type="KEGG" id="more:E1B28_007616"/>
<evidence type="ECO:0000256" key="1">
    <source>
        <dbReference type="PROSITE-ProRule" id="PRU00453"/>
    </source>
</evidence>
<feature type="domain" description="HIT-type" evidence="3">
    <location>
        <begin position="13"/>
        <end position="46"/>
    </location>
</feature>
<comment type="caution">
    <text evidence="4">The sequence shown here is derived from an EMBL/GenBank/DDBJ whole genome shotgun (WGS) entry which is preliminary data.</text>
</comment>
<reference evidence="4" key="1">
    <citation type="journal article" date="2021" name="Genome Biol. Evol.">
        <title>The assembled and annotated genome of the fairy-ring fungus Marasmius oreades.</title>
        <authorList>
            <person name="Hiltunen M."/>
            <person name="Ament-Velasquez S.L."/>
            <person name="Johannesson H."/>
        </authorList>
    </citation>
    <scope>NUCLEOTIDE SEQUENCE</scope>
    <source>
        <strain evidence="4">03SP1</strain>
    </source>
</reference>
<dbReference type="PROSITE" id="PS51083">
    <property type="entry name" value="ZF_HIT"/>
    <property type="match status" value="1"/>
</dbReference>
<dbReference type="PANTHER" id="PTHR15555:SF0">
    <property type="entry name" value="ZINC FINGER HIT DOMAIN-CONTAINING PROTEIN 2"/>
    <property type="match status" value="1"/>
</dbReference>
<keyword evidence="1" id="KW-0863">Zinc-finger</keyword>
<dbReference type="RefSeq" id="XP_043010456.1">
    <property type="nucleotide sequence ID" value="XM_043152370.1"/>
</dbReference>
<evidence type="ECO:0000313" key="5">
    <source>
        <dbReference type="Proteomes" id="UP001049176"/>
    </source>
</evidence>
<feature type="region of interest" description="Disordered" evidence="2">
    <location>
        <begin position="82"/>
        <end position="101"/>
    </location>
</feature>
<keyword evidence="5" id="KW-1185">Reference proteome</keyword>
<dbReference type="GO" id="GO:0008270">
    <property type="term" value="F:zinc ion binding"/>
    <property type="evidence" value="ECO:0007669"/>
    <property type="project" value="UniProtKB-UniRule"/>
</dbReference>
<dbReference type="InterPro" id="IPR007529">
    <property type="entry name" value="Znf_HIT"/>
</dbReference>
<dbReference type="Pfam" id="PF04438">
    <property type="entry name" value="zf-HIT"/>
    <property type="match status" value="1"/>
</dbReference>
<proteinExistence type="predicted"/>
<organism evidence="4 5">
    <name type="scientific">Marasmius oreades</name>
    <name type="common">fairy-ring Marasmius</name>
    <dbReference type="NCBI Taxonomy" id="181124"/>
    <lineage>
        <taxon>Eukaryota</taxon>
        <taxon>Fungi</taxon>
        <taxon>Dikarya</taxon>
        <taxon>Basidiomycota</taxon>
        <taxon>Agaricomycotina</taxon>
        <taxon>Agaricomycetes</taxon>
        <taxon>Agaricomycetidae</taxon>
        <taxon>Agaricales</taxon>
        <taxon>Marasmiineae</taxon>
        <taxon>Marasmiaceae</taxon>
        <taxon>Marasmius</taxon>
    </lineage>
</organism>
<feature type="compositionally biased region" description="Acidic residues" evidence="2">
    <location>
        <begin position="83"/>
        <end position="98"/>
    </location>
</feature>
<sequence>MNVNGDSQSNVVCKICRRQLSRYTCPKCNVPYCSLTCFRSSVHSDCSETFYKKEIKDGIAGQPAGNAEERLKMMEILKRFEESNLDDEGPDGSDEDDLGDRFEGLNLENAAYEDIWGRLTEEEKNRFLKAVDNPESDLRRDLLTHSQEECEPWWEGHLTDDHEEPERRMPEPMEIPSAMVRATSLPTGPPLIYNLCAICIAYAYATRRFVTSLLSNAPEKDVREMISKLVPFLAERKSTTLHTNLNSLIVDMWSRFDQDTTSNSTLCILLGDVAQLMRTRPPIALVPNSTSVEPGHVDYGSHPNRYLALVLSDLYHIYRGTKHIAHKLVFYAAHVLSTPPAVLHSLATDLEDRSKEHGKKGNELHDFCATETNRKRASKVEGVALDLEQQKKLPLVVEL</sequence>
<dbReference type="SUPFAM" id="SSF144232">
    <property type="entry name" value="HIT/MYND zinc finger-like"/>
    <property type="match status" value="1"/>
</dbReference>
<dbReference type="Proteomes" id="UP001049176">
    <property type="component" value="Chromosome 4"/>
</dbReference>
<keyword evidence="1" id="KW-0479">Metal-binding</keyword>
<protein>
    <recommendedName>
        <fullName evidence="3">HIT-type domain-containing protein</fullName>
    </recommendedName>
</protein>
<dbReference type="PANTHER" id="PTHR15555">
    <property type="entry name" value="ZINC FINGER HIT DOMAIN CONTAINING PROTEIN 2 PROTEIN FON -RELATED"/>
    <property type="match status" value="1"/>
</dbReference>
<name>A0A9P7S1Z7_9AGAR</name>